<reference evidence="2 3" key="1">
    <citation type="submission" date="2019-05" db="EMBL/GenBank/DDBJ databases">
        <title>Emergence of the Ug99 lineage of the wheat stem rust pathogen through somatic hybridization.</title>
        <authorList>
            <person name="Li F."/>
            <person name="Upadhyaya N.M."/>
            <person name="Sperschneider J."/>
            <person name="Matny O."/>
            <person name="Nguyen-Phuc H."/>
            <person name="Mago R."/>
            <person name="Raley C."/>
            <person name="Miller M.E."/>
            <person name="Silverstein K.A.T."/>
            <person name="Henningsen E."/>
            <person name="Hirsch C.D."/>
            <person name="Visser B."/>
            <person name="Pretorius Z.A."/>
            <person name="Steffenson B.J."/>
            <person name="Schwessinger B."/>
            <person name="Dodds P.N."/>
            <person name="Figueroa M."/>
        </authorList>
    </citation>
    <scope>NUCLEOTIDE SEQUENCE [LARGE SCALE GENOMIC DNA]</scope>
    <source>
        <strain evidence="2">21-0</strain>
    </source>
</reference>
<gene>
    <name evidence="2" type="ORF">PGT21_027161</name>
</gene>
<dbReference type="AlphaFoldDB" id="A0A5B0PZ30"/>
<feature type="region of interest" description="Disordered" evidence="1">
    <location>
        <begin position="359"/>
        <end position="441"/>
    </location>
</feature>
<organism evidence="2 3">
    <name type="scientific">Puccinia graminis f. sp. tritici</name>
    <dbReference type="NCBI Taxonomy" id="56615"/>
    <lineage>
        <taxon>Eukaryota</taxon>
        <taxon>Fungi</taxon>
        <taxon>Dikarya</taxon>
        <taxon>Basidiomycota</taxon>
        <taxon>Pucciniomycotina</taxon>
        <taxon>Pucciniomycetes</taxon>
        <taxon>Pucciniales</taxon>
        <taxon>Pucciniaceae</taxon>
        <taxon>Puccinia</taxon>
    </lineage>
</organism>
<name>A0A5B0PZ30_PUCGR</name>
<feature type="compositionally biased region" description="Basic and acidic residues" evidence="1">
    <location>
        <begin position="387"/>
        <end position="410"/>
    </location>
</feature>
<comment type="caution">
    <text evidence="2">The sequence shown here is derived from an EMBL/GenBank/DDBJ whole genome shotgun (WGS) entry which is preliminary data.</text>
</comment>
<keyword evidence="3" id="KW-1185">Reference proteome</keyword>
<protein>
    <submittedName>
        <fullName evidence="2">Uncharacterized protein</fullName>
    </submittedName>
</protein>
<evidence type="ECO:0000256" key="1">
    <source>
        <dbReference type="SAM" id="MobiDB-lite"/>
    </source>
</evidence>
<dbReference type="OrthoDB" id="2510615at2759"/>
<accession>A0A5B0PZ30</accession>
<dbReference type="EMBL" id="VSWC01000040">
    <property type="protein sequence ID" value="KAA1106029.1"/>
    <property type="molecule type" value="Genomic_DNA"/>
</dbReference>
<evidence type="ECO:0000313" key="3">
    <source>
        <dbReference type="Proteomes" id="UP000324748"/>
    </source>
</evidence>
<proteinExistence type="predicted"/>
<evidence type="ECO:0000313" key="2">
    <source>
        <dbReference type="EMBL" id="KAA1106029.1"/>
    </source>
</evidence>
<dbReference type="Proteomes" id="UP000324748">
    <property type="component" value="Unassembled WGS sequence"/>
</dbReference>
<sequence length="461" mass="50182">MNNQHNSQSSSLTSTPPIPFKIQDSNLWSLQNNDTSPILGHLFDLFTPAPRGDKPDAASWLIFEGRFIASYSNTKITVMCQSSSYHFVLPPRIRSLPHPLLTGDFKLIDHGTKTMAFDPDVSDSCLFRIAATCPTISRQISSTSPGTVVHISGYLLDHKKGIVDVELEQKINPGSTYGQLFYSTSVAFTDTKTQAEKNILVKLCGYGSAITALIENHVYLVSGRFIPRNIKTTPVFHYDTNTTLDLGETTQLSQSIADKSTVIGLGVVVSKKEVLDADSSSAGKILHVILQHTDYDPLVVQFKTLYYVGGRKNLANTFGLFQIGREVLISGNIVGYSEDLYMWIINAISVSVTSGSQSGVTSTSELGHKSNLPSRRPGLISIEDPGESLHTEPVRESIMKPKDVPSKAELDSIADSPCANPGGSENYYATITPTSGKKRTQKQILADAKRAKKTLGSTPPL</sequence>